<dbReference type="Gene3D" id="3.40.50.970">
    <property type="match status" value="1"/>
</dbReference>
<feature type="domain" description="Transketolase-like pyrimidine-binding" evidence="4">
    <location>
        <begin position="5"/>
        <end position="180"/>
    </location>
</feature>
<keyword evidence="3" id="KW-0786">Thiamine pyrophosphate</keyword>
<dbReference type="CDD" id="cd07036">
    <property type="entry name" value="TPP_PYR_E1-PDHc-beta_like"/>
    <property type="match status" value="1"/>
</dbReference>
<feature type="non-terminal residue" evidence="5">
    <location>
        <position position="243"/>
    </location>
</feature>
<dbReference type="PANTHER" id="PTHR43257">
    <property type="entry name" value="PYRUVATE DEHYDROGENASE E1 COMPONENT BETA SUBUNIT"/>
    <property type="match status" value="1"/>
</dbReference>
<organism evidence="5">
    <name type="scientific">marine sediment metagenome</name>
    <dbReference type="NCBI Taxonomy" id="412755"/>
    <lineage>
        <taxon>unclassified sequences</taxon>
        <taxon>metagenomes</taxon>
        <taxon>ecological metagenomes</taxon>
    </lineage>
</organism>
<dbReference type="InterPro" id="IPR005475">
    <property type="entry name" value="Transketolase-like_Pyr-bd"/>
</dbReference>
<dbReference type="SMART" id="SM00861">
    <property type="entry name" value="Transket_pyr"/>
    <property type="match status" value="1"/>
</dbReference>
<accession>X1R5B8</accession>
<dbReference type="FunFam" id="3.40.50.970:FF:000001">
    <property type="entry name" value="Pyruvate dehydrogenase E1 beta subunit"/>
    <property type="match status" value="1"/>
</dbReference>
<comment type="cofactor">
    <cofactor evidence="1">
        <name>thiamine diphosphate</name>
        <dbReference type="ChEBI" id="CHEBI:58937"/>
    </cofactor>
</comment>
<gene>
    <name evidence="5" type="ORF">S06H3_53774</name>
</gene>
<protein>
    <recommendedName>
        <fullName evidence="4">Transketolase-like pyrimidine-binding domain-containing protein</fullName>
    </recommendedName>
</protein>
<evidence type="ECO:0000256" key="1">
    <source>
        <dbReference type="ARBA" id="ARBA00001964"/>
    </source>
</evidence>
<dbReference type="AlphaFoldDB" id="X1R5B8"/>
<keyword evidence="2" id="KW-0560">Oxidoreductase</keyword>
<dbReference type="InterPro" id="IPR009014">
    <property type="entry name" value="Transketo_C/PFOR_II"/>
</dbReference>
<evidence type="ECO:0000313" key="5">
    <source>
        <dbReference type="EMBL" id="GAI58320.1"/>
    </source>
</evidence>
<dbReference type="InterPro" id="IPR029061">
    <property type="entry name" value="THDP-binding"/>
</dbReference>
<dbReference type="SUPFAM" id="SSF52518">
    <property type="entry name" value="Thiamin diphosphate-binding fold (THDP-binding)"/>
    <property type="match status" value="1"/>
</dbReference>
<reference evidence="5" key="1">
    <citation type="journal article" date="2014" name="Front. Microbiol.">
        <title>High frequency of phylogenetically diverse reductive dehalogenase-homologous genes in deep subseafloor sedimentary metagenomes.</title>
        <authorList>
            <person name="Kawai M."/>
            <person name="Futagami T."/>
            <person name="Toyoda A."/>
            <person name="Takaki Y."/>
            <person name="Nishi S."/>
            <person name="Hori S."/>
            <person name="Arai W."/>
            <person name="Tsubouchi T."/>
            <person name="Morono Y."/>
            <person name="Uchiyama I."/>
            <person name="Ito T."/>
            <person name="Fujiyama A."/>
            <person name="Inagaki F."/>
            <person name="Takami H."/>
        </authorList>
    </citation>
    <scope>NUCLEOTIDE SEQUENCE</scope>
    <source>
        <strain evidence="5">Expedition CK06-06</strain>
    </source>
</reference>
<evidence type="ECO:0000259" key="4">
    <source>
        <dbReference type="SMART" id="SM00861"/>
    </source>
</evidence>
<dbReference type="Pfam" id="PF02779">
    <property type="entry name" value="Transket_pyr"/>
    <property type="match status" value="1"/>
</dbReference>
<evidence type="ECO:0000256" key="3">
    <source>
        <dbReference type="ARBA" id="ARBA00023052"/>
    </source>
</evidence>
<comment type="caution">
    <text evidence="5">The sequence shown here is derived from an EMBL/GenBank/DDBJ whole genome shotgun (WGS) entry which is preliminary data.</text>
</comment>
<dbReference type="PANTHER" id="PTHR43257:SF2">
    <property type="entry name" value="PYRUVATE DEHYDROGENASE E1 COMPONENT SUBUNIT BETA"/>
    <property type="match status" value="1"/>
</dbReference>
<sequence length="243" mass="26988">RMRKISYCEALNEAMYQEMERDPTVFVYGIGVPDHKRIFGSTVGLLEKFGPERCFDTPLSEDAMTGFGLGAAINGMRPIHVHMRVDFLLLAMNQLSNMVSSYRYTSAGKLKVPMVIRAAIGRGWGQGSQHSKSMYSVFAHIPGLKVVLPTTPRDAKGLLISAIRDDNPVIFIEHRLLYYVKGEVPEEPYTISLGEATVLREGEDITVVATSWMNVEALKAAEILGRRGVSIEIVDPRTIAPFN</sequence>
<dbReference type="InterPro" id="IPR033248">
    <property type="entry name" value="Transketolase_C"/>
</dbReference>
<evidence type="ECO:0000256" key="2">
    <source>
        <dbReference type="ARBA" id="ARBA00023002"/>
    </source>
</evidence>
<dbReference type="GO" id="GO:0016491">
    <property type="term" value="F:oxidoreductase activity"/>
    <property type="evidence" value="ECO:0007669"/>
    <property type="project" value="UniProtKB-KW"/>
</dbReference>
<proteinExistence type="predicted"/>
<feature type="non-terminal residue" evidence="5">
    <location>
        <position position="1"/>
    </location>
</feature>
<name>X1R5B8_9ZZZZ</name>
<dbReference type="SUPFAM" id="SSF52922">
    <property type="entry name" value="TK C-terminal domain-like"/>
    <property type="match status" value="1"/>
</dbReference>
<dbReference type="Pfam" id="PF02780">
    <property type="entry name" value="Transketolase_C"/>
    <property type="match status" value="1"/>
</dbReference>
<dbReference type="EMBL" id="BARV01034322">
    <property type="protein sequence ID" value="GAI58320.1"/>
    <property type="molecule type" value="Genomic_DNA"/>
</dbReference>
<dbReference type="Gene3D" id="3.40.50.920">
    <property type="match status" value="1"/>
</dbReference>